<name>A0A7J8X7E0_GOSAI</name>
<comment type="caution">
    <text evidence="1">The sequence shown here is derived from an EMBL/GenBank/DDBJ whole genome shotgun (WGS) entry which is preliminary data.</text>
</comment>
<evidence type="ECO:0000313" key="1">
    <source>
        <dbReference type="EMBL" id="MBA0683195.1"/>
    </source>
</evidence>
<organism evidence="1 2">
    <name type="scientific">Gossypium aridum</name>
    <name type="common">American cotton</name>
    <name type="synonym">Erioxylum aridum</name>
    <dbReference type="NCBI Taxonomy" id="34290"/>
    <lineage>
        <taxon>Eukaryota</taxon>
        <taxon>Viridiplantae</taxon>
        <taxon>Streptophyta</taxon>
        <taxon>Embryophyta</taxon>
        <taxon>Tracheophyta</taxon>
        <taxon>Spermatophyta</taxon>
        <taxon>Magnoliopsida</taxon>
        <taxon>eudicotyledons</taxon>
        <taxon>Gunneridae</taxon>
        <taxon>Pentapetalae</taxon>
        <taxon>rosids</taxon>
        <taxon>malvids</taxon>
        <taxon>Malvales</taxon>
        <taxon>Malvaceae</taxon>
        <taxon>Malvoideae</taxon>
        <taxon>Gossypium</taxon>
    </lineage>
</organism>
<dbReference type="AlphaFoldDB" id="A0A7J8X7E0"/>
<reference evidence="1 2" key="1">
    <citation type="journal article" date="2019" name="Genome Biol. Evol.">
        <title>Insights into the evolution of the New World diploid cottons (Gossypium, subgenus Houzingenia) based on genome sequencing.</title>
        <authorList>
            <person name="Grover C.E."/>
            <person name="Arick M.A. 2nd"/>
            <person name="Thrash A."/>
            <person name="Conover J.L."/>
            <person name="Sanders W.S."/>
            <person name="Peterson D.G."/>
            <person name="Frelichowski J.E."/>
            <person name="Scheffler J.A."/>
            <person name="Scheffler B.E."/>
            <person name="Wendel J.F."/>
        </authorList>
    </citation>
    <scope>NUCLEOTIDE SEQUENCE [LARGE SCALE GENOMIC DNA]</scope>
    <source>
        <strain evidence="1">185</strain>
        <tissue evidence="1">Leaf</tissue>
    </source>
</reference>
<protein>
    <submittedName>
        <fullName evidence="1">Uncharacterized protein</fullName>
    </submittedName>
</protein>
<sequence>MSVMQGLISDLSSLSPFIFLITVKESPSISTIGRFTKKPSSTACKHATTFAAKEVAASKLIFTVCACETFHHVSSTMKLDPISPYCPKHTSNNSTHPVGMVVKELAHPILNV</sequence>
<gene>
    <name evidence="1" type="ORF">Goari_024869</name>
</gene>
<accession>A0A7J8X7E0</accession>
<proteinExistence type="predicted"/>
<keyword evidence="2" id="KW-1185">Reference proteome</keyword>
<dbReference type="Proteomes" id="UP000593577">
    <property type="component" value="Unassembled WGS sequence"/>
</dbReference>
<dbReference type="EMBL" id="JABFAA010000006">
    <property type="protein sequence ID" value="MBA0683195.1"/>
    <property type="molecule type" value="Genomic_DNA"/>
</dbReference>
<evidence type="ECO:0000313" key="2">
    <source>
        <dbReference type="Proteomes" id="UP000593577"/>
    </source>
</evidence>